<sequence length="495" mass="56268">MKWFVQMKSNGHLVRGVEILAAAKKLAESLGDPNFKGSDGWLWRFRNRHGLFNVVAHGEAASADTSTIEPFQLKLNKVLEDEGLISSQIYNADETGFYWKSMPKNTQVRKGEEKTPGKKMSKERLSSLHCANASGTHRLKLVVVGKSKKPRALKDIMNNLPVIYYNSINAWFTAAIFTDWFFSHFITAVRKYQEEVLKIKPEDVKAILILDNAPAHPSAEHLISADGKIRVMYLPPNTTSIIQPMDQGVISACKRRYTRRYLDEVLVVLETEEDIQEDTRAARTKNNIKNYTIRSALYNLAHSWQDMKASTLENCWKKLLIDVEEDSFEGFEATDFKKLLHKAGEKNVTEDDVRDWIEENESDPGYQLLSMDEIAAEVTEGDKEESSDDDDEEFQCKKVKLSTLRSYMDVLIDYTTYSKIKETGAYYNNLRMLRELVIREQHMGGTQTKMDSFFAPPAAAIRPQPDELNPDDPQPSTSGTKATTTTTMDSDSDSE</sequence>
<dbReference type="PROSITE" id="PS51253">
    <property type="entry name" value="HTH_CENPB"/>
    <property type="match status" value="1"/>
</dbReference>
<dbReference type="InterPro" id="IPR009057">
    <property type="entry name" value="Homeodomain-like_sf"/>
</dbReference>
<feature type="compositionally biased region" description="Low complexity" evidence="3">
    <location>
        <begin position="476"/>
        <end position="489"/>
    </location>
</feature>
<evidence type="ECO:0000256" key="1">
    <source>
        <dbReference type="ARBA" id="ARBA00004123"/>
    </source>
</evidence>
<dbReference type="GO" id="GO:0005634">
    <property type="term" value="C:nucleus"/>
    <property type="evidence" value="ECO:0007669"/>
    <property type="project" value="UniProtKB-SubCell"/>
</dbReference>
<dbReference type="SUPFAM" id="SSF46689">
    <property type="entry name" value="Homeodomain-like"/>
    <property type="match status" value="1"/>
</dbReference>
<dbReference type="InterPro" id="IPR036397">
    <property type="entry name" value="RNaseH_sf"/>
</dbReference>
<keyword evidence="2" id="KW-0238">DNA-binding</keyword>
<protein>
    <recommendedName>
        <fullName evidence="4">HTH CENPB-type domain-containing protein</fullName>
    </recommendedName>
</protein>
<evidence type="ECO:0000313" key="6">
    <source>
        <dbReference type="Proteomes" id="UP001286313"/>
    </source>
</evidence>
<dbReference type="InterPro" id="IPR004875">
    <property type="entry name" value="DDE_SF_endonuclease_dom"/>
</dbReference>
<evidence type="ECO:0000259" key="4">
    <source>
        <dbReference type="PROSITE" id="PS51253"/>
    </source>
</evidence>
<dbReference type="InterPro" id="IPR050863">
    <property type="entry name" value="CenT-Element_Derived"/>
</dbReference>
<dbReference type="PANTHER" id="PTHR19303">
    <property type="entry name" value="TRANSPOSON"/>
    <property type="match status" value="1"/>
</dbReference>
<name>A0AAE1GPZ0_PETCI</name>
<comment type="subcellular location">
    <subcellularLocation>
        <location evidence="1">Nucleus</location>
    </subcellularLocation>
</comment>
<feature type="region of interest" description="Disordered" evidence="3">
    <location>
        <begin position="456"/>
        <end position="495"/>
    </location>
</feature>
<dbReference type="PANTHER" id="PTHR19303:SF73">
    <property type="entry name" value="PROTEIN PDC2"/>
    <property type="match status" value="1"/>
</dbReference>
<feature type="domain" description="HTH CENPB-type" evidence="4">
    <location>
        <begin position="1"/>
        <end position="55"/>
    </location>
</feature>
<evidence type="ECO:0000256" key="2">
    <source>
        <dbReference type="ARBA" id="ARBA00023125"/>
    </source>
</evidence>
<keyword evidence="6" id="KW-1185">Reference proteome</keyword>
<dbReference type="EMBL" id="JAWQEG010000008">
    <property type="protein sequence ID" value="KAK3896207.1"/>
    <property type="molecule type" value="Genomic_DNA"/>
</dbReference>
<dbReference type="Pfam" id="PF03184">
    <property type="entry name" value="DDE_1"/>
    <property type="match status" value="1"/>
</dbReference>
<dbReference type="Gene3D" id="1.10.10.60">
    <property type="entry name" value="Homeodomain-like"/>
    <property type="match status" value="1"/>
</dbReference>
<dbReference type="InterPro" id="IPR006600">
    <property type="entry name" value="HTH_CenpB_DNA-bd_dom"/>
</dbReference>
<dbReference type="Gene3D" id="3.30.420.10">
    <property type="entry name" value="Ribonuclease H-like superfamily/Ribonuclease H"/>
    <property type="match status" value="1"/>
</dbReference>
<dbReference type="AlphaFoldDB" id="A0AAE1GPZ0"/>
<organism evidence="5 6">
    <name type="scientific">Petrolisthes cinctipes</name>
    <name type="common">Flat porcelain crab</name>
    <dbReference type="NCBI Taxonomy" id="88211"/>
    <lineage>
        <taxon>Eukaryota</taxon>
        <taxon>Metazoa</taxon>
        <taxon>Ecdysozoa</taxon>
        <taxon>Arthropoda</taxon>
        <taxon>Crustacea</taxon>
        <taxon>Multicrustacea</taxon>
        <taxon>Malacostraca</taxon>
        <taxon>Eumalacostraca</taxon>
        <taxon>Eucarida</taxon>
        <taxon>Decapoda</taxon>
        <taxon>Pleocyemata</taxon>
        <taxon>Anomura</taxon>
        <taxon>Galatheoidea</taxon>
        <taxon>Porcellanidae</taxon>
        <taxon>Petrolisthes</taxon>
    </lineage>
</organism>
<accession>A0AAE1GPZ0</accession>
<proteinExistence type="predicted"/>
<evidence type="ECO:0000313" key="5">
    <source>
        <dbReference type="EMBL" id="KAK3896207.1"/>
    </source>
</evidence>
<dbReference type="Proteomes" id="UP001286313">
    <property type="component" value="Unassembled WGS sequence"/>
</dbReference>
<gene>
    <name evidence="5" type="ORF">Pcinc_000129</name>
</gene>
<dbReference type="GO" id="GO:0003677">
    <property type="term" value="F:DNA binding"/>
    <property type="evidence" value="ECO:0007669"/>
    <property type="project" value="UniProtKB-KW"/>
</dbReference>
<dbReference type="SMART" id="SM00674">
    <property type="entry name" value="CENPB"/>
    <property type="match status" value="1"/>
</dbReference>
<comment type="caution">
    <text evidence="5">The sequence shown here is derived from an EMBL/GenBank/DDBJ whole genome shotgun (WGS) entry which is preliminary data.</text>
</comment>
<dbReference type="Pfam" id="PF03221">
    <property type="entry name" value="HTH_Tnp_Tc5"/>
    <property type="match status" value="1"/>
</dbReference>
<evidence type="ECO:0000256" key="3">
    <source>
        <dbReference type="SAM" id="MobiDB-lite"/>
    </source>
</evidence>
<reference evidence="5" key="1">
    <citation type="submission" date="2023-10" db="EMBL/GenBank/DDBJ databases">
        <title>Genome assemblies of two species of porcelain crab, Petrolisthes cinctipes and Petrolisthes manimaculis (Anomura: Porcellanidae).</title>
        <authorList>
            <person name="Angst P."/>
        </authorList>
    </citation>
    <scope>NUCLEOTIDE SEQUENCE</scope>
    <source>
        <strain evidence="5">PB745_01</strain>
        <tissue evidence="5">Gill</tissue>
    </source>
</reference>